<keyword evidence="2" id="KW-1185">Reference proteome</keyword>
<proteinExistence type="predicted"/>
<dbReference type="AlphaFoldDB" id="A0A1E5W820"/>
<evidence type="ECO:0000313" key="2">
    <source>
        <dbReference type="Proteomes" id="UP000095767"/>
    </source>
</evidence>
<name>A0A1E5W820_9POAL</name>
<dbReference type="EMBL" id="LWDX02018598">
    <property type="protein sequence ID" value="OEL33484.1"/>
    <property type="molecule type" value="Genomic_DNA"/>
</dbReference>
<organism evidence="1 2">
    <name type="scientific">Dichanthelium oligosanthes</name>
    <dbReference type="NCBI Taxonomy" id="888268"/>
    <lineage>
        <taxon>Eukaryota</taxon>
        <taxon>Viridiplantae</taxon>
        <taxon>Streptophyta</taxon>
        <taxon>Embryophyta</taxon>
        <taxon>Tracheophyta</taxon>
        <taxon>Spermatophyta</taxon>
        <taxon>Magnoliopsida</taxon>
        <taxon>Liliopsida</taxon>
        <taxon>Poales</taxon>
        <taxon>Poaceae</taxon>
        <taxon>PACMAD clade</taxon>
        <taxon>Panicoideae</taxon>
        <taxon>Panicodae</taxon>
        <taxon>Paniceae</taxon>
        <taxon>Dichantheliinae</taxon>
        <taxon>Dichanthelium</taxon>
    </lineage>
</organism>
<dbReference type="OrthoDB" id="786521at2759"/>
<dbReference type="Pfam" id="PF14223">
    <property type="entry name" value="Retrotran_gag_2"/>
    <property type="match status" value="1"/>
</dbReference>
<gene>
    <name evidence="1" type="ORF">BAE44_0005501</name>
</gene>
<comment type="caution">
    <text evidence="1">The sequence shown here is derived from an EMBL/GenBank/DDBJ whole genome shotgun (WGS) entry which is preliminary data.</text>
</comment>
<sequence>MEWKAVSTIRLCLSDEVKYSVIKDNSPKKSWKILEELHMAKSLTNRWVLKHRLFRLRMEEGT</sequence>
<reference evidence="1 2" key="1">
    <citation type="submission" date="2016-09" db="EMBL/GenBank/DDBJ databases">
        <title>The draft genome of Dichanthelium oligosanthes: A C3 panicoid grass species.</title>
        <authorList>
            <person name="Studer A.J."/>
            <person name="Schnable J.C."/>
            <person name="Brutnell T.P."/>
        </authorList>
    </citation>
    <scope>NUCLEOTIDE SEQUENCE [LARGE SCALE GENOMIC DNA]</scope>
    <source>
        <strain evidence="2">cv. Kellogg 1175</strain>
        <tissue evidence="1">Leaf</tissue>
    </source>
</reference>
<protein>
    <submittedName>
        <fullName evidence="1">Uncharacterized protein</fullName>
    </submittedName>
</protein>
<accession>A0A1E5W820</accession>
<evidence type="ECO:0000313" key="1">
    <source>
        <dbReference type="EMBL" id="OEL33484.1"/>
    </source>
</evidence>
<dbReference type="Proteomes" id="UP000095767">
    <property type="component" value="Unassembled WGS sequence"/>
</dbReference>